<feature type="compositionally biased region" description="Polar residues" evidence="3">
    <location>
        <begin position="129"/>
        <end position="160"/>
    </location>
</feature>
<dbReference type="Pfam" id="PF00501">
    <property type="entry name" value="AMP-binding"/>
    <property type="match status" value="1"/>
</dbReference>
<evidence type="ECO:0000259" key="5">
    <source>
        <dbReference type="Pfam" id="PF13193"/>
    </source>
</evidence>
<sequence>MAEISILGKCREVSSSSKISEQTAHYHCTFSLSGACSVRLSLRSAQLMETIASYPKTNSTLPVLKTIPRFDLTQYSVSVSVDDVPSPDVVSVDGKNFNDGASGNTSDSIVLSEIQDENSSLDDDIVTVVPNSDDQSRPSNALENGCPSPTDNVTGNLTSDEQTDKIGSRKIKDLDAMGDVKTTSVPVIAMDPEDSLNSSDEQPLQENDISNAPSEANASQDDPENIPKITNIPILKLTRTNREECKSWSKWLFAEILKIHDKTPDHMALINEIGERKYITYSDLISNTNKAANFLHHHGINKGSHVAICLDNSVEFVYYQIALYLIGAVPVLLNPGHVGSGRFPRFDCAAVLVDTTYYGHILRLFDHFVGAMQIFVLTDDLGSLYIPRFVWIIDGFGFLDFPSETYLCPDENRNDNDVVAFSTSGTTSQKSKIVAHGSASAHRLCTQYLDVLMSHLIDMVSECRTHLLVTSGLHTVDAWSLLIYSLISDQTLIITETNSDVWAASSLDRITELIRIYDVALITSNAQFLKSFVKYETEKLYGISSLKVVSYSGSPLPVSIAKKFHDATGASVVQSYSTTEIGPISCGLQNFDNSNALSCGNTFDGISVKITDTDEESEVEPGSWGRILLQSPIKCSRYFGGRISDTFTKNKYIRTGDVGMLDEQNRLYVAGPADGLLTLNEHTIVSPLLENALLGHPSVDDVVVAVMNDELTAGVVVKEEEQPPTLEELNEYIKDLNMGLLTKLVFVDFIPRSETGKLMRSEVLFLLQTEDDGRVVGTCIV</sequence>
<dbReference type="PANTHER" id="PTHR24096:SF341">
    <property type="entry name" value="AMP-DEPENDENT SYNTHETASE_LIGASE DOMAIN-CONTAINING PROTEIN"/>
    <property type="match status" value="1"/>
</dbReference>
<dbReference type="Gene3D" id="3.40.50.12780">
    <property type="entry name" value="N-terminal domain of ligase-like"/>
    <property type="match status" value="1"/>
</dbReference>
<proteinExistence type="predicted"/>
<comment type="caution">
    <text evidence="6">The sequence shown here is derived from an EMBL/GenBank/DDBJ whole genome shotgun (WGS) entry which is preliminary data.</text>
</comment>
<reference evidence="6 7" key="1">
    <citation type="submission" date="2023-08" db="EMBL/GenBank/DDBJ databases">
        <title>A Necator americanus chromosomal reference genome.</title>
        <authorList>
            <person name="Ilik V."/>
            <person name="Petrzelkova K.J."/>
            <person name="Pardy F."/>
            <person name="Fuh T."/>
            <person name="Niatou-Singa F.S."/>
            <person name="Gouil Q."/>
            <person name="Baker L."/>
            <person name="Ritchie M.E."/>
            <person name="Jex A.R."/>
            <person name="Gazzola D."/>
            <person name="Li H."/>
            <person name="Toshio Fujiwara R."/>
            <person name="Zhan B."/>
            <person name="Aroian R.V."/>
            <person name="Pafco B."/>
            <person name="Schwarz E.M."/>
        </authorList>
    </citation>
    <scope>NUCLEOTIDE SEQUENCE [LARGE SCALE GENOMIC DNA]</scope>
    <source>
        <strain evidence="6 7">Aroian</strain>
        <tissue evidence="6">Whole animal</tissue>
    </source>
</reference>
<dbReference type="EMBL" id="JAVFWL010000006">
    <property type="protein sequence ID" value="KAK6766118.1"/>
    <property type="molecule type" value="Genomic_DNA"/>
</dbReference>
<name>A0ABR1EU06_NECAM</name>
<dbReference type="InterPro" id="IPR042099">
    <property type="entry name" value="ANL_N_sf"/>
</dbReference>
<feature type="region of interest" description="Disordered" evidence="3">
    <location>
        <begin position="126"/>
        <end position="171"/>
    </location>
</feature>
<protein>
    <recommendedName>
        <fullName evidence="8">AMP-binding enzyme</fullName>
    </recommendedName>
</protein>
<dbReference type="Proteomes" id="UP001303046">
    <property type="component" value="Unassembled WGS sequence"/>
</dbReference>
<feature type="compositionally biased region" description="Polar residues" evidence="3">
    <location>
        <begin position="195"/>
        <end position="220"/>
    </location>
</feature>
<dbReference type="InterPro" id="IPR000873">
    <property type="entry name" value="AMP-dep_synth/lig_dom"/>
</dbReference>
<evidence type="ECO:0008006" key="8">
    <source>
        <dbReference type="Google" id="ProtNLM"/>
    </source>
</evidence>
<accession>A0ABR1EU06</accession>
<gene>
    <name evidence="6" type="primary">Necator_chrX.g25970</name>
    <name evidence="6" type="ORF">RB195_025804</name>
</gene>
<organism evidence="6 7">
    <name type="scientific">Necator americanus</name>
    <name type="common">Human hookworm</name>
    <dbReference type="NCBI Taxonomy" id="51031"/>
    <lineage>
        <taxon>Eukaryota</taxon>
        <taxon>Metazoa</taxon>
        <taxon>Ecdysozoa</taxon>
        <taxon>Nematoda</taxon>
        <taxon>Chromadorea</taxon>
        <taxon>Rhabditida</taxon>
        <taxon>Rhabditina</taxon>
        <taxon>Rhabditomorpha</taxon>
        <taxon>Strongyloidea</taxon>
        <taxon>Ancylostomatidae</taxon>
        <taxon>Bunostominae</taxon>
        <taxon>Necator</taxon>
    </lineage>
</organism>
<dbReference type="Pfam" id="PF13193">
    <property type="entry name" value="AMP-binding_C"/>
    <property type="match status" value="1"/>
</dbReference>
<evidence type="ECO:0000259" key="4">
    <source>
        <dbReference type="Pfam" id="PF00501"/>
    </source>
</evidence>
<evidence type="ECO:0000313" key="7">
    <source>
        <dbReference type="Proteomes" id="UP001303046"/>
    </source>
</evidence>
<keyword evidence="2" id="KW-0576">Peroxisome</keyword>
<feature type="compositionally biased region" description="Basic and acidic residues" evidence="3">
    <location>
        <begin position="162"/>
        <end position="171"/>
    </location>
</feature>
<dbReference type="Gene3D" id="3.30.300.30">
    <property type="match status" value="1"/>
</dbReference>
<feature type="region of interest" description="Disordered" evidence="3">
    <location>
        <begin position="185"/>
        <end position="227"/>
    </location>
</feature>
<dbReference type="PANTHER" id="PTHR24096">
    <property type="entry name" value="LONG-CHAIN-FATTY-ACID--COA LIGASE"/>
    <property type="match status" value="1"/>
</dbReference>
<keyword evidence="7" id="KW-1185">Reference proteome</keyword>
<evidence type="ECO:0000313" key="6">
    <source>
        <dbReference type="EMBL" id="KAK6766118.1"/>
    </source>
</evidence>
<dbReference type="InterPro" id="IPR025110">
    <property type="entry name" value="AMP-bd_C"/>
</dbReference>
<dbReference type="SUPFAM" id="SSF56801">
    <property type="entry name" value="Acetyl-CoA synthetase-like"/>
    <property type="match status" value="1"/>
</dbReference>
<evidence type="ECO:0000256" key="1">
    <source>
        <dbReference type="ARBA" id="ARBA00004275"/>
    </source>
</evidence>
<evidence type="ECO:0000256" key="2">
    <source>
        <dbReference type="ARBA" id="ARBA00023140"/>
    </source>
</evidence>
<evidence type="ECO:0000256" key="3">
    <source>
        <dbReference type="SAM" id="MobiDB-lite"/>
    </source>
</evidence>
<dbReference type="InterPro" id="IPR045851">
    <property type="entry name" value="AMP-bd_C_sf"/>
</dbReference>
<comment type="subcellular location">
    <subcellularLocation>
        <location evidence="1">Peroxisome</location>
    </subcellularLocation>
</comment>
<feature type="domain" description="AMP-binding enzyme C-terminal" evidence="5">
    <location>
        <begin position="689"/>
        <end position="757"/>
    </location>
</feature>
<feature type="domain" description="AMP-dependent synthetase/ligase" evidence="4">
    <location>
        <begin position="261"/>
        <end position="638"/>
    </location>
</feature>